<gene>
    <name evidence="3" type="ORF">D9615_001253</name>
</gene>
<organism evidence="3 4">
    <name type="scientific">Tricholomella constricta</name>
    <dbReference type="NCBI Taxonomy" id="117010"/>
    <lineage>
        <taxon>Eukaryota</taxon>
        <taxon>Fungi</taxon>
        <taxon>Dikarya</taxon>
        <taxon>Basidiomycota</taxon>
        <taxon>Agaricomycotina</taxon>
        <taxon>Agaricomycetes</taxon>
        <taxon>Agaricomycetidae</taxon>
        <taxon>Agaricales</taxon>
        <taxon>Tricholomatineae</taxon>
        <taxon>Lyophyllaceae</taxon>
        <taxon>Tricholomella</taxon>
    </lineage>
</organism>
<protein>
    <recommendedName>
        <fullName evidence="2">Copper homeostasis protein cutC homolog</fullName>
    </recommendedName>
</protein>
<dbReference type="Proteomes" id="UP000565441">
    <property type="component" value="Unassembled WGS sequence"/>
</dbReference>
<comment type="caution">
    <text evidence="3">The sequence shown here is derived from an EMBL/GenBank/DDBJ whole genome shotgun (WGS) entry which is preliminary data.</text>
</comment>
<comment type="similarity">
    <text evidence="1">Belongs to the CutC family.</text>
</comment>
<dbReference type="GO" id="GO:0005507">
    <property type="term" value="F:copper ion binding"/>
    <property type="evidence" value="ECO:0007669"/>
    <property type="project" value="TreeGrafter"/>
</dbReference>
<dbReference type="OrthoDB" id="7392499at2759"/>
<dbReference type="InterPro" id="IPR005627">
    <property type="entry name" value="CutC-like"/>
</dbReference>
<reference evidence="3 4" key="1">
    <citation type="journal article" date="2020" name="ISME J.">
        <title>Uncovering the hidden diversity of litter-decomposition mechanisms in mushroom-forming fungi.</title>
        <authorList>
            <person name="Floudas D."/>
            <person name="Bentzer J."/>
            <person name="Ahren D."/>
            <person name="Johansson T."/>
            <person name="Persson P."/>
            <person name="Tunlid A."/>
        </authorList>
    </citation>
    <scope>NUCLEOTIDE SEQUENCE [LARGE SCALE GENOMIC DNA]</scope>
    <source>
        <strain evidence="3 4">CBS 661.87</strain>
    </source>
</reference>
<dbReference type="SUPFAM" id="SSF110395">
    <property type="entry name" value="CutC-like"/>
    <property type="match status" value="1"/>
</dbReference>
<evidence type="ECO:0000256" key="1">
    <source>
        <dbReference type="ARBA" id="ARBA00007768"/>
    </source>
</evidence>
<dbReference type="PANTHER" id="PTHR12598:SF0">
    <property type="entry name" value="COPPER HOMEOSTASIS PROTEIN CUTC HOMOLOG"/>
    <property type="match status" value="1"/>
</dbReference>
<dbReference type="PANTHER" id="PTHR12598">
    <property type="entry name" value="COPPER HOMEOSTASIS PROTEIN CUTC"/>
    <property type="match status" value="1"/>
</dbReference>
<evidence type="ECO:0000256" key="2">
    <source>
        <dbReference type="ARBA" id="ARBA00019014"/>
    </source>
</evidence>
<name>A0A8H5HKR4_9AGAR</name>
<dbReference type="InterPro" id="IPR036822">
    <property type="entry name" value="CutC-like_dom_sf"/>
</dbReference>
<proteinExistence type="inferred from homology"/>
<evidence type="ECO:0000313" key="4">
    <source>
        <dbReference type="Proteomes" id="UP000565441"/>
    </source>
</evidence>
<keyword evidence="4" id="KW-1185">Reference proteome</keyword>
<dbReference type="AlphaFoldDB" id="A0A8H5HKR4"/>
<sequence>MALVSSIIIEVCVDSVQSAINAAQAGADRLELCANLALGGGTTPSLGLLKAVQMAAMIRPRTGDFLYSDSEIDVILEDIRIFKEYGVRGIVVGILDKDGRVDVDQLSTRLFHWKVMLGGLGINKLI</sequence>
<dbReference type="Gene3D" id="3.20.20.380">
    <property type="entry name" value="Copper homeostasis (CutC) domain"/>
    <property type="match status" value="1"/>
</dbReference>
<dbReference type="Pfam" id="PF03932">
    <property type="entry name" value="CutC"/>
    <property type="match status" value="1"/>
</dbReference>
<evidence type="ECO:0000313" key="3">
    <source>
        <dbReference type="EMBL" id="KAF5385067.1"/>
    </source>
</evidence>
<dbReference type="EMBL" id="JAACJP010000004">
    <property type="protein sequence ID" value="KAF5385067.1"/>
    <property type="molecule type" value="Genomic_DNA"/>
</dbReference>
<accession>A0A8H5HKR4</accession>